<dbReference type="Proteomes" id="UP000238007">
    <property type="component" value="Unassembled WGS sequence"/>
</dbReference>
<evidence type="ECO:0000313" key="5">
    <source>
        <dbReference type="EMBL" id="PRY75717.1"/>
    </source>
</evidence>
<accession>A0A2T0VVJ0</accession>
<evidence type="ECO:0000256" key="3">
    <source>
        <dbReference type="RuleBase" id="RU003476"/>
    </source>
</evidence>
<dbReference type="PANTHER" id="PTHR43046">
    <property type="entry name" value="GDP-MANNOSE MANNOSYL HYDROLASE"/>
    <property type="match status" value="1"/>
</dbReference>
<dbReference type="Pfam" id="PF00293">
    <property type="entry name" value="NUDIX"/>
    <property type="match status" value="1"/>
</dbReference>
<feature type="domain" description="Nudix hydrolase" evidence="4">
    <location>
        <begin position="16"/>
        <end position="145"/>
    </location>
</feature>
<comment type="caution">
    <text evidence="5">The sequence shown here is derived from an EMBL/GenBank/DDBJ whole genome shotgun (WGS) entry which is preliminary data.</text>
</comment>
<dbReference type="EMBL" id="PVTP01000011">
    <property type="protein sequence ID" value="PRY75717.1"/>
    <property type="molecule type" value="Genomic_DNA"/>
</dbReference>
<evidence type="ECO:0000256" key="1">
    <source>
        <dbReference type="ARBA" id="ARBA00001946"/>
    </source>
</evidence>
<dbReference type="Gene3D" id="3.90.79.10">
    <property type="entry name" value="Nucleoside Triphosphate Pyrophosphohydrolase"/>
    <property type="match status" value="1"/>
</dbReference>
<dbReference type="GO" id="GO:0016787">
    <property type="term" value="F:hydrolase activity"/>
    <property type="evidence" value="ECO:0007669"/>
    <property type="project" value="UniProtKB-KW"/>
</dbReference>
<name>A0A2T0VVJ0_9RHOB</name>
<keyword evidence="6" id="KW-1185">Reference proteome</keyword>
<reference evidence="5 6" key="1">
    <citation type="submission" date="2018-03" db="EMBL/GenBank/DDBJ databases">
        <title>Genomic Encyclopedia of Archaeal and Bacterial Type Strains, Phase II (KMG-II): from individual species to whole genera.</title>
        <authorList>
            <person name="Goeker M."/>
        </authorList>
    </citation>
    <scope>NUCLEOTIDE SEQUENCE [LARGE SCALE GENOMIC DNA]</scope>
    <source>
        <strain evidence="5 6">DSM 101533</strain>
    </source>
</reference>
<proteinExistence type="inferred from homology"/>
<dbReference type="PROSITE" id="PS51462">
    <property type="entry name" value="NUDIX"/>
    <property type="match status" value="1"/>
</dbReference>
<dbReference type="AlphaFoldDB" id="A0A2T0VVJ0"/>
<evidence type="ECO:0000313" key="6">
    <source>
        <dbReference type="Proteomes" id="UP000238007"/>
    </source>
</evidence>
<evidence type="ECO:0000259" key="4">
    <source>
        <dbReference type="PROSITE" id="PS51462"/>
    </source>
</evidence>
<comment type="similarity">
    <text evidence="3">Belongs to the Nudix hydrolase family.</text>
</comment>
<sequence>MIKRYGNSPKPGQNYVLRPGAYAILPRDGQLLLTYQGEPHHEFQLPGGGIDPGESPIQALHREVFEETGWRIAKPMRVGVFRRFVYMPEYGINAEKICHIYLARPVRPHGPPSEAGHEAVWMNPRDAVQEIANDGDAAFIAGLID</sequence>
<organism evidence="5 6">
    <name type="scientific">Yoonia maritima</name>
    <dbReference type="NCBI Taxonomy" id="1435347"/>
    <lineage>
        <taxon>Bacteria</taxon>
        <taxon>Pseudomonadati</taxon>
        <taxon>Pseudomonadota</taxon>
        <taxon>Alphaproteobacteria</taxon>
        <taxon>Rhodobacterales</taxon>
        <taxon>Paracoccaceae</taxon>
        <taxon>Yoonia</taxon>
    </lineage>
</organism>
<gene>
    <name evidence="5" type="ORF">CLV80_11168</name>
</gene>
<keyword evidence="2 3" id="KW-0378">Hydrolase</keyword>
<dbReference type="InterPro" id="IPR020084">
    <property type="entry name" value="NUDIX_hydrolase_CS"/>
</dbReference>
<dbReference type="InterPro" id="IPR020476">
    <property type="entry name" value="Nudix_hydrolase"/>
</dbReference>
<dbReference type="InterPro" id="IPR015797">
    <property type="entry name" value="NUDIX_hydrolase-like_dom_sf"/>
</dbReference>
<dbReference type="RefSeq" id="WP_106358694.1">
    <property type="nucleotide sequence ID" value="NZ_PVTP01000011.1"/>
</dbReference>
<dbReference type="OrthoDB" id="9816040at2"/>
<dbReference type="PANTHER" id="PTHR43046:SF2">
    <property type="entry name" value="8-OXO-DGTP DIPHOSPHATASE-RELATED"/>
    <property type="match status" value="1"/>
</dbReference>
<dbReference type="InterPro" id="IPR000086">
    <property type="entry name" value="NUDIX_hydrolase_dom"/>
</dbReference>
<dbReference type="PROSITE" id="PS00893">
    <property type="entry name" value="NUDIX_BOX"/>
    <property type="match status" value="1"/>
</dbReference>
<protein>
    <submittedName>
        <fullName evidence="5">8-oxo-dGTP diphosphatase</fullName>
    </submittedName>
</protein>
<dbReference type="CDD" id="cd04684">
    <property type="entry name" value="NUDIX_Hydrolase"/>
    <property type="match status" value="1"/>
</dbReference>
<evidence type="ECO:0000256" key="2">
    <source>
        <dbReference type="ARBA" id="ARBA00022801"/>
    </source>
</evidence>
<dbReference type="SUPFAM" id="SSF55811">
    <property type="entry name" value="Nudix"/>
    <property type="match status" value="1"/>
</dbReference>
<comment type="cofactor">
    <cofactor evidence="1">
        <name>Mg(2+)</name>
        <dbReference type="ChEBI" id="CHEBI:18420"/>
    </cofactor>
</comment>
<dbReference type="PRINTS" id="PR00502">
    <property type="entry name" value="NUDIXFAMILY"/>
</dbReference>